<feature type="compositionally biased region" description="Basic and acidic residues" evidence="1">
    <location>
        <begin position="56"/>
        <end position="69"/>
    </location>
</feature>
<feature type="compositionally biased region" description="Basic and acidic residues" evidence="1">
    <location>
        <begin position="81"/>
        <end position="95"/>
    </location>
</feature>
<dbReference type="RefSeq" id="WP_110291624.1">
    <property type="nucleotide sequence ID" value="NZ_QICS01000010.1"/>
</dbReference>
<evidence type="ECO:0000256" key="1">
    <source>
        <dbReference type="SAM" id="MobiDB-lite"/>
    </source>
</evidence>
<accession>A0A318EJ27</accession>
<evidence type="ECO:0000313" key="2">
    <source>
        <dbReference type="EMBL" id="PXV87355.1"/>
    </source>
</evidence>
<dbReference type="EMBL" id="QICS01000010">
    <property type="protein sequence ID" value="PXV87355.1"/>
    <property type="molecule type" value="Genomic_DNA"/>
</dbReference>
<proteinExistence type="predicted"/>
<organism evidence="2 3">
    <name type="scientific">Lachnotalea glycerini</name>
    <dbReference type="NCBI Taxonomy" id="1763509"/>
    <lineage>
        <taxon>Bacteria</taxon>
        <taxon>Bacillati</taxon>
        <taxon>Bacillota</taxon>
        <taxon>Clostridia</taxon>
        <taxon>Lachnospirales</taxon>
        <taxon>Lachnospiraceae</taxon>
        <taxon>Lachnotalea</taxon>
    </lineage>
</organism>
<reference evidence="2 3" key="1">
    <citation type="submission" date="2018-05" db="EMBL/GenBank/DDBJ databases">
        <title>Genomic Encyclopedia of Type Strains, Phase IV (KMG-IV): sequencing the most valuable type-strain genomes for metagenomic binning, comparative biology and taxonomic classification.</title>
        <authorList>
            <person name="Goeker M."/>
        </authorList>
    </citation>
    <scope>NUCLEOTIDE SEQUENCE [LARGE SCALE GENOMIC DNA]</scope>
    <source>
        <strain evidence="2 3">DSM 28816</strain>
    </source>
</reference>
<feature type="region of interest" description="Disordered" evidence="1">
    <location>
        <begin position="42"/>
        <end position="109"/>
    </location>
</feature>
<sequence>MRLIALYPILFESHQYQVGDILPAHSEAMVKAWLEAGTAKWAKDESQEMEEPPQQEADKTQDNLVKEESCTGATESEEEIKEYSPEEVKKGKEAIGRSAKTAANTKGNK</sequence>
<comment type="caution">
    <text evidence="2">The sequence shown here is derived from an EMBL/GenBank/DDBJ whole genome shotgun (WGS) entry which is preliminary data.</text>
</comment>
<gene>
    <name evidence="2" type="ORF">C8E03_110116</name>
</gene>
<dbReference type="Proteomes" id="UP000247523">
    <property type="component" value="Unassembled WGS sequence"/>
</dbReference>
<protein>
    <submittedName>
        <fullName evidence="2">Uncharacterized protein</fullName>
    </submittedName>
</protein>
<dbReference type="AlphaFoldDB" id="A0A318EJ27"/>
<evidence type="ECO:0000313" key="3">
    <source>
        <dbReference type="Proteomes" id="UP000247523"/>
    </source>
</evidence>
<name>A0A318EJ27_9FIRM</name>